<feature type="short sequence motif" description="'HIGH' region" evidence="8">
    <location>
        <begin position="9"/>
        <end position="17"/>
    </location>
</feature>
<dbReference type="Gene3D" id="1.10.240.10">
    <property type="entry name" value="Tyrosyl-Transfer RNA Synthetase"/>
    <property type="match status" value="1"/>
</dbReference>
<name>A0A2M9ZSE6_9LEPT</name>
<dbReference type="EMBL" id="NPDY01000001">
    <property type="protein sequence ID" value="PJZ71365.1"/>
    <property type="molecule type" value="Genomic_DNA"/>
</dbReference>
<dbReference type="NCBIfam" id="TIGR00233">
    <property type="entry name" value="trpS"/>
    <property type="match status" value="1"/>
</dbReference>
<keyword evidence="5 8" id="KW-0648">Protein biosynthesis</keyword>
<dbReference type="Pfam" id="PF00579">
    <property type="entry name" value="tRNA-synt_1b"/>
    <property type="match status" value="1"/>
</dbReference>
<feature type="binding site" evidence="8">
    <location>
        <position position="182"/>
    </location>
    <ligand>
        <name>ATP</name>
        <dbReference type="ChEBI" id="CHEBI:30616"/>
    </ligand>
</feature>
<dbReference type="InterPro" id="IPR014729">
    <property type="entry name" value="Rossmann-like_a/b/a_fold"/>
</dbReference>
<dbReference type="Proteomes" id="UP000231962">
    <property type="component" value="Unassembled WGS sequence"/>
</dbReference>
<protein>
    <recommendedName>
        <fullName evidence="8">Tryptophan--tRNA ligase</fullName>
        <ecNumber evidence="8">6.1.1.2</ecNumber>
    </recommendedName>
    <alternativeName>
        <fullName evidence="8">Tryptophanyl-tRNA synthetase</fullName>
        <shortName evidence="8">TrpRS</shortName>
    </alternativeName>
</protein>
<dbReference type="HAMAP" id="MF_00140_B">
    <property type="entry name" value="Trp_tRNA_synth_B"/>
    <property type="match status" value="1"/>
</dbReference>
<dbReference type="EC" id="6.1.1.2" evidence="8"/>
<evidence type="ECO:0000313" key="12">
    <source>
        <dbReference type="Proteomes" id="UP000231962"/>
    </source>
</evidence>
<dbReference type="PROSITE" id="PS00178">
    <property type="entry name" value="AA_TRNA_LIGASE_I"/>
    <property type="match status" value="1"/>
</dbReference>
<comment type="function">
    <text evidence="8">Catalyzes the attachment of tryptophan to tRNA(Trp).</text>
</comment>
<dbReference type="FunFam" id="1.10.240.10:FF:000005">
    <property type="entry name" value="Tryptophan--tRNA ligase"/>
    <property type="match status" value="1"/>
</dbReference>
<dbReference type="PANTHER" id="PTHR43766:SF1">
    <property type="entry name" value="TRYPTOPHAN--TRNA LIGASE, MITOCHONDRIAL"/>
    <property type="match status" value="1"/>
</dbReference>
<evidence type="ECO:0000313" key="10">
    <source>
        <dbReference type="EMBL" id="PJZ71365.1"/>
    </source>
</evidence>
<dbReference type="AlphaFoldDB" id="A0A2M9ZSE6"/>
<dbReference type="EMBL" id="NPDZ01000001">
    <property type="protein sequence ID" value="PJZ74899.1"/>
    <property type="molecule type" value="Genomic_DNA"/>
</dbReference>
<evidence type="ECO:0000256" key="3">
    <source>
        <dbReference type="ARBA" id="ARBA00022741"/>
    </source>
</evidence>
<feature type="binding site" evidence="8">
    <location>
        <begin position="16"/>
        <end position="17"/>
    </location>
    <ligand>
        <name>ATP</name>
        <dbReference type="ChEBI" id="CHEBI:30616"/>
    </ligand>
</feature>
<dbReference type="OrthoDB" id="9801042at2"/>
<dbReference type="GO" id="GO:0005524">
    <property type="term" value="F:ATP binding"/>
    <property type="evidence" value="ECO:0007669"/>
    <property type="project" value="UniProtKB-UniRule"/>
</dbReference>
<comment type="subunit">
    <text evidence="8">Homodimer.</text>
</comment>
<evidence type="ECO:0000256" key="1">
    <source>
        <dbReference type="ARBA" id="ARBA00005594"/>
    </source>
</evidence>
<keyword evidence="3 8" id="KW-0547">Nucleotide-binding</keyword>
<comment type="similarity">
    <text evidence="1 8 9">Belongs to the class-I aminoacyl-tRNA synthetase family.</text>
</comment>
<feature type="binding site" evidence="8">
    <location>
        <begin position="8"/>
        <end position="10"/>
    </location>
    <ligand>
        <name>ATP</name>
        <dbReference type="ChEBI" id="CHEBI:30616"/>
    </ligand>
</feature>
<evidence type="ECO:0000256" key="4">
    <source>
        <dbReference type="ARBA" id="ARBA00022840"/>
    </source>
</evidence>
<comment type="subcellular location">
    <subcellularLocation>
        <location evidence="8">Cytoplasm</location>
    </subcellularLocation>
</comment>
<dbReference type="PRINTS" id="PR01039">
    <property type="entry name" value="TRNASYNTHTRP"/>
</dbReference>
<dbReference type="Gene3D" id="3.40.50.620">
    <property type="entry name" value="HUPs"/>
    <property type="match status" value="1"/>
</dbReference>
<reference evidence="12 13" key="1">
    <citation type="submission" date="2017-07" db="EMBL/GenBank/DDBJ databases">
        <title>Leptospira spp. isolated from tropical soils.</title>
        <authorList>
            <person name="Thibeaux R."/>
            <person name="Iraola G."/>
            <person name="Ferres I."/>
            <person name="Bierque E."/>
            <person name="Girault D."/>
            <person name="Soupe-Gilbert M.-E."/>
            <person name="Picardeau M."/>
            <person name="Goarant C."/>
        </authorList>
    </citation>
    <scope>NUCLEOTIDE SEQUENCE [LARGE SCALE GENOMIC DNA]</scope>
    <source>
        <strain evidence="11 13">FH1-B-B1</strain>
        <strain evidence="10 12">FH1-B-C1</strain>
    </source>
</reference>
<dbReference type="CDD" id="cd00806">
    <property type="entry name" value="TrpRS_core"/>
    <property type="match status" value="1"/>
</dbReference>
<evidence type="ECO:0000256" key="9">
    <source>
        <dbReference type="RuleBase" id="RU363036"/>
    </source>
</evidence>
<dbReference type="GO" id="GO:0006436">
    <property type="term" value="P:tryptophanyl-tRNA aminoacylation"/>
    <property type="evidence" value="ECO:0007669"/>
    <property type="project" value="UniProtKB-UniRule"/>
</dbReference>
<dbReference type="GO" id="GO:0004830">
    <property type="term" value="F:tryptophan-tRNA ligase activity"/>
    <property type="evidence" value="ECO:0007669"/>
    <property type="project" value="UniProtKB-UniRule"/>
</dbReference>
<gene>
    <name evidence="8 11" type="primary">trpS</name>
    <name evidence="10" type="ORF">CH360_02380</name>
    <name evidence="11" type="ORF">CH373_02380</name>
</gene>
<dbReference type="PANTHER" id="PTHR43766">
    <property type="entry name" value="TRYPTOPHAN--TRNA LIGASE, MITOCHONDRIAL"/>
    <property type="match status" value="1"/>
</dbReference>
<accession>A0A2M9ZSE6</accession>
<dbReference type="InterPro" id="IPR001412">
    <property type="entry name" value="aa-tRNA-synth_I_CS"/>
</dbReference>
<comment type="caution">
    <text evidence="11">The sequence shown here is derived from an EMBL/GenBank/DDBJ whole genome shotgun (WGS) entry which is preliminary data.</text>
</comment>
<feature type="short sequence motif" description="'KMSKS' region" evidence="8">
    <location>
        <begin position="189"/>
        <end position="193"/>
    </location>
</feature>
<keyword evidence="12" id="KW-1185">Reference proteome</keyword>
<dbReference type="InterPro" id="IPR050203">
    <property type="entry name" value="Trp-tRNA_synthetase"/>
</dbReference>
<evidence type="ECO:0000313" key="13">
    <source>
        <dbReference type="Proteomes" id="UP000231990"/>
    </source>
</evidence>
<feature type="binding site" evidence="8">
    <location>
        <position position="131"/>
    </location>
    <ligand>
        <name>L-tryptophan</name>
        <dbReference type="ChEBI" id="CHEBI:57912"/>
    </ligand>
</feature>
<dbReference type="InterPro" id="IPR002306">
    <property type="entry name" value="Trp-tRNA-ligase"/>
</dbReference>
<evidence type="ECO:0000256" key="8">
    <source>
        <dbReference type="HAMAP-Rule" id="MF_00140"/>
    </source>
</evidence>
<evidence type="ECO:0000256" key="2">
    <source>
        <dbReference type="ARBA" id="ARBA00022598"/>
    </source>
</evidence>
<dbReference type="GO" id="GO:0005829">
    <property type="term" value="C:cytosol"/>
    <property type="evidence" value="ECO:0007669"/>
    <property type="project" value="TreeGrafter"/>
</dbReference>
<feature type="binding site" evidence="8">
    <location>
        <begin position="143"/>
        <end position="145"/>
    </location>
    <ligand>
        <name>ATP</name>
        <dbReference type="ChEBI" id="CHEBI:30616"/>
    </ligand>
</feature>
<dbReference type="InterPro" id="IPR002305">
    <property type="entry name" value="aa-tRNA-synth_Ic"/>
</dbReference>
<keyword evidence="6 8" id="KW-0030">Aminoacyl-tRNA synthetase</keyword>
<sequence length="336" mass="37477">MRILTGVQPSGKLHLGNYFSVIRKLVDYQNRSDLFCFVADLHALTSFSNRENQSNNTFDAVCDFLALGIDPDKCTFWVQSDLPEVTELSWYLSMSITVSQLQLAHSFKDKVAKGINPSGGLFIYPVLMAADILAFNSDKVPVGKDQKQHLEYARDIAEKFNAQYGETFKLPEPEIDEETAIVPGVDGAKMSKSYGNTINFFDDEKKLKKSVMGIVTDSAGIDDAKDPDKSIIYSIHSLFLDAKSRQQLREKFTTPGTGYGDLKKNLLNDILEYFAPQRKERERIANDPAYVIETMKKGAAKAKEVASHTLETVRDRLGIGIENRISSVRGAAGKNQ</sequence>
<proteinExistence type="inferred from homology"/>
<keyword evidence="4 8" id="KW-0067">ATP-binding</keyword>
<keyword evidence="2 8" id="KW-0436">Ligase</keyword>
<evidence type="ECO:0000256" key="6">
    <source>
        <dbReference type="ARBA" id="ARBA00023146"/>
    </source>
</evidence>
<dbReference type="Proteomes" id="UP000231990">
    <property type="component" value="Unassembled WGS sequence"/>
</dbReference>
<evidence type="ECO:0000256" key="5">
    <source>
        <dbReference type="ARBA" id="ARBA00022917"/>
    </source>
</evidence>
<dbReference type="InterPro" id="IPR024109">
    <property type="entry name" value="Trp-tRNA-ligase_bac-type"/>
</dbReference>
<dbReference type="SUPFAM" id="SSF52374">
    <property type="entry name" value="Nucleotidylyl transferase"/>
    <property type="match status" value="1"/>
</dbReference>
<keyword evidence="8" id="KW-0963">Cytoplasm</keyword>
<evidence type="ECO:0000313" key="11">
    <source>
        <dbReference type="EMBL" id="PJZ74899.1"/>
    </source>
</evidence>
<dbReference type="RefSeq" id="WP_100712325.1">
    <property type="nucleotide sequence ID" value="NZ_NPDY01000001.1"/>
</dbReference>
<evidence type="ECO:0000256" key="7">
    <source>
        <dbReference type="ARBA" id="ARBA00049929"/>
    </source>
</evidence>
<feature type="binding site" evidence="8">
    <location>
        <begin position="189"/>
        <end position="193"/>
    </location>
    <ligand>
        <name>ATP</name>
        <dbReference type="ChEBI" id="CHEBI:30616"/>
    </ligand>
</feature>
<organism evidence="11 13">
    <name type="scientific">Leptospira perolatii</name>
    <dbReference type="NCBI Taxonomy" id="2023191"/>
    <lineage>
        <taxon>Bacteria</taxon>
        <taxon>Pseudomonadati</taxon>
        <taxon>Spirochaetota</taxon>
        <taxon>Spirochaetia</taxon>
        <taxon>Leptospirales</taxon>
        <taxon>Leptospiraceae</taxon>
        <taxon>Leptospira</taxon>
    </lineage>
</organism>
<comment type="catalytic activity">
    <reaction evidence="7 8">
        <text>tRNA(Trp) + L-tryptophan + ATP = L-tryptophyl-tRNA(Trp) + AMP + diphosphate + H(+)</text>
        <dbReference type="Rhea" id="RHEA:24080"/>
        <dbReference type="Rhea" id="RHEA-COMP:9671"/>
        <dbReference type="Rhea" id="RHEA-COMP:9705"/>
        <dbReference type="ChEBI" id="CHEBI:15378"/>
        <dbReference type="ChEBI" id="CHEBI:30616"/>
        <dbReference type="ChEBI" id="CHEBI:33019"/>
        <dbReference type="ChEBI" id="CHEBI:57912"/>
        <dbReference type="ChEBI" id="CHEBI:78442"/>
        <dbReference type="ChEBI" id="CHEBI:78535"/>
        <dbReference type="ChEBI" id="CHEBI:456215"/>
        <dbReference type="EC" id="6.1.1.2"/>
    </reaction>
</comment>